<evidence type="ECO:0000313" key="2">
    <source>
        <dbReference type="Proteomes" id="UP000730482"/>
    </source>
</evidence>
<protein>
    <submittedName>
        <fullName evidence="1">Uncharacterized protein</fullName>
    </submittedName>
</protein>
<dbReference type="RefSeq" id="WP_212008791.1">
    <property type="nucleotide sequence ID" value="NZ_JAAFYZ010000024.1"/>
</dbReference>
<name>A0ABS5KME7_9ACTN</name>
<reference evidence="1 2" key="1">
    <citation type="submission" date="2020-02" db="EMBL/GenBank/DDBJ databases">
        <title>Acidophilic actinobacteria isolated from forest soil.</title>
        <authorList>
            <person name="Golinska P."/>
        </authorList>
    </citation>
    <scope>NUCLEOTIDE SEQUENCE [LARGE SCALE GENOMIC DNA]</scope>
    <source>
        <strain evidence="1 2">NL8</strain>
    </source>
</reference>
<comment type="caution">
    <text evidence="1">The sequence shown here is derived from an EMBL/GenBank/DDBJ whole genome shotgun (WGS) entry which is preliminary data.</text>
</comment>
<organism evidence="1 2">
    <name type="scientific">Catenulispora pinistramenti</name>
    <dbReference type="NCBI Taxonomy" id="2705254"/>
    <lineage>
        <taxon>Bacteria</taxon>
        <taxon>Bacillati</taxon>
        <taxon>Actinomycetota</taxon>
        <taxon>Actinomycetes</taxon>
        <taxon>Catenulisporales</taxon>
        <taxon>Catenulisporaceae</taxon>
        <taxon>Catenulispora</taxon>
    </lineage>
</organism>
<proteinExistence type="predicted"/>
<keyword evidence="2" id="KW-1185">Reference proteome</keyword>
<evidence type="ECO:0000313" key="1">
    <source>
        <dbReference type="EMBL" id="MBS2547191.1"/>
    </source>
</evidence>
<gene>
    <name evidence="1" type="ORF">KGQ19_09930</name>
</gene>
<sequence length="47" mass="5382">MRLPQLVTYKGIGTTLFCNTKPDEQGRFYATRWIDAPVKGGPRRADR</sequence>
<accession>A0ABS5KME7</accession>
<dbReference type="Proteomes" id="UP000730482">
    <property type="component" value="Unassembled WGS sequence"/>
</dbReference>
<dbReference type="EMBL" id="JAAFYZ010000024">
    <property type="protein sequence ID" value="MBS2547191.1"/>
    <property type="molecule type" value="Genomic_DNA"/>
</dbReference>